<dbReference type="EMBL" id="JACSPU010000003">
    <property type="protein sequence ID" value="MBD8015039.1"/>
    <property type="molecule type" value="Genomic_DNA"/>
</dbReference>
<name>A0ABR8WDF2_9BACL</name>
<gene>
    <name evidence="1" type="ORF">H9630_09420</name>
</gene>
<proteinExistence type="predicted"/>
<dbReference type="RefSeq" id="WP_191715265.1">
    <property type="nucleotide sequence ID" value="NZ_JACSPU010000003.1"/>
</dbReference>
<evidence type="ECO:0000313" key="2">
    <source>
        <dbReference type="Proteomes" id="UP000658980"/>
    </source>
</evidence>
<reference evidence="1 2" key="1">
    <citation type="submission" date="2020-08" db="EMBL/GenBank/DDBJ databases">
        <title>A Genomic Blueprint of the Chicken Gut Microbiome.</title>
        <authorList>
            <person name="Gilroy R."/>
            <person name="Ravi A."/>
            <person name="Getino M."/>
            <person name="Pursley I."/>
            <person name="Horton D.L."/>
            <person name="Alikhan N.-F."/>
            <person name="Baker D."/>
            <person name="Gharbi K."/>
            <person name="Hall N."/>
            <person name="Watson M."/>
            <person name="Adriaenssens E.M."/>
            <person name="Foster-Nyarko E."/>
            <person name="Jarju S."/>
            <person name="Secka A."/>
            <person name="Antonio M."/>
            <person name="Oren A."/>
            <person name="Chaudhuri R."/>
            <person name="La Ragione R.M."/>
            <person name="Hildebrand F."/>
            <person name="Pallen M.J."/>
        </authorList>
    </citation>
    <scope>NUCLEOTIDE SEQUENCE [LARGE SCALE GENOMIC DNA]</scope>
    <source>
        <strain evidence="1 2">Sa1BUA13</strain>
    </source>
</reference>
<organism evidence="1 2">
    <name type="scientific">Planococcus wigleyi</name>
    <dbReference type="NCBI Taxonomy" id="2762216"/>
    <lineage>
        <taxon>Bacteria</taxon>
        <taxon>Bacillati</taxon>
        <taxon>Bacillota</taxon>
        <taxon>Bacilli</taxon>
        <taxon>Bacillales</taxon>
        <taxon>Caryophanaceae</taxon>
        <taxon>Planococcus</taxon>
    </lineage>
</organism>
<evidence type="ECO:0000313" key="1">
    <source>
        <dbReference type="EMBL" id="MBD8015039.1"/>
    </source>
</evidence>
<evidence type="ECO:0008006" key="3">
    <source>
        <dbReference type="Google" id="ProtNLM"/>
    </source>
</evidence>
<protein>
    <recommendedName>
        <fullName evidence="3">DNA-binding protein</fullName>
    </recommendedName>
</protein>
<dbReference type="Proteomes" id="UP000658980">
    <property type="component" value="Unassembled WGS sequence"/>
</dbReference>
<comment type="caution">
    <text evidence="1">The sequence shown here is derived from an EMBL/GenBank/DDBJ whole genome shotgun (WGS) entry which is preliminary data.</text>
</comment>
<keyword evidence="2" id="KW-1185">Reference proteome</keyword>
<accession>A0ABR8WDF2</accession>
<sequence>MANKKTCDFLTPGVSEATYNSFTMDEKNVFDLITTQGGGVRGIEIKEQLGIGFEERKRIINALHHKGAHITQFWSIEKVFK</sequence>